<accession>A0A371DZJ1</accession>
<dbReference type="OrthoDB" id="418237at2759"/>
<name>A0A371DZJ1_MUCPR</name>
<dbReference type="Proteomes" id="UP000257109">
    <property type="component" value="Unassembled WGS sequence"/>
</dbReference>
<proteinExistence type="predicted"/>
<dbReference type="PANTHER" id="PTHR11439:SF503">
    <property type="entry name" value="CYSTEINE-RICH RLK (RECEPTOR-LIKE PROTEIN KINASE) 8"/>
    <property type="match status" value="1"/>
</dbReference>
<organism evidence="1 2">
    <name type="scientific">Mucuna pruriens</name>
    <name type="common">Velvet bean</name>
    <name type="synonym">Dolichos pruriens</name>
    <dbReference type="NCBI Taxonomy" id="157652"/>
    <lineage>
        <taxon>Eukaryota</taxon>
        <taxon>Viridiplantae</taxon>
        <taxon>Streptophyta</taxon>
        <taxon>Embryophyta</taxon>
        <taxon>Tracheophyta</taxon>
        <taxon>Spermatophyta</taxon>
        <taxon>Magnoliopsida</taxon>
        <taxon>eudicotyledons</taxon>
        <taxon>Gunneridae</taxon>
        <taxon>Pentapetalae</taxon>
        <taxon>rosids</taxon>
        <taxon>fabids</taxon>
        <taxon>Fabales</taxon>
        <taxon>Fabaceae</taxon>
        <taxon>Papilionoideae</taxon>
        <taxon>50 kb inversion clade</taxon>
        <taxon>NPAAA clade</taxon>
        <taxon>indigoferoid/millettioid clade</taxon>
        <taxon>Phaseoleae</taxon>
        <taxon>Mucuna</taxon>
    </lineage>
</organism>
<protein>
    <recommendedName>
        <fullName evidence="3">Mitochondrial protein</fullName>
    </recommendedName>
</protein>
<dbReference type="EMBL" id="QJKJ01017963">
    <property type="protein sequence ID" value="RDX57975.1"/>
    <property type="molecule type" value="Genomic_DNA"/>
</dbReference>
<sequence length="95" mass="11314">MESLYAKKKYAKEILKKFCIGGLQKYYHYNSLTGFLMYLIVTRPDIMFVFMHCASEVHLQAVKRIMKYVKFSTDYVSNALTFNFQFHGYSNEWVV</sequence>
<evidence type="ECO:0000313" key="2">
    <source>
        <dbReference type="Proteomes" id="UP000257109"/>
    </source>
</evidence>
<evidence type="ECO:0008006" key="3">
    <source>
        <dbReference type="Google" id="ProtNLM"/>
    </source>
</evidence>
<dbReference type="PANTHER" id="PTHR11439">
    <property type="entry name" value="GAG-POL-RELATED RETROTRANSPOSON"/>
    <property type="match status" value="1"/>
</dbReference>
<evidence type="ECO:0000313" key="1">
    <source>
        <dbReference type="EMBL" id="RDX57975.1"/>
    </source>
</evidence>
<reference evidence="1" key="1">
    <citation type="submission" date="2018-05" db="EMBL/GenBank/DDBJ databases">
        <title>Draft genome of Mucuna pruriens seed.</title>
        <authorList>
            <person name="Nnadi N.E."/>
            <person name="Vos R."/>
            <person name="Hasami M.H."/>
            <person name="Devisetty U.K."/>
            <person name="Aguiy J.C."/>
        </authorList>
    </citation>
    <scope>NUCLEOTIDE SEQUENCE [LARGE SCALE GENOMIC DNA]</scope>
    <source>
        <strain evidence="1">JCA_2017</strain>
    </source>
</reference>
<keyword evidence="2" id="KW-1185">Reference proteome</keyword>
<feature type="non-terminal residue" evidence="1">
    <location>
        <position position="1"/>
    </location>
</feature>
<dbReference type="AlphaFoldDB" id="A0A371DZJ1"/>
<gene>
    <name evidence="1" type="ORF">CR513_62746</name>
</gene>
<comment type="caution">
    <text evidence="1">The sequence shown here is derived from an EMBL/GenBank/DDBJ whole genome shotgun (WGS) entry which is preliminary data.</text>
</comment>